<protein>
    <submittedName>
        <fullName evidence="3">Extracellular solute-binding protein</fullName>
    </submittedName>
</protein>
<dbReference type="Pfam" id="PF13416">
    <property type="entry name" value="SBP_bac_8"/>
    <property type="match status" value="1"/>
</dbReference>
<organism evidence="3 4">
    <name type="scientific">Paenibacillus dendrobii</name>
    <dbReference type="NCBI Taxonomy" id="2691084"/>
    <lineage>
        <taxon>Bacteria</taxon>
        <taxon>Bacillati</taxon>
        <taxon>Bacillota</taxon>
        <taxon>Bacilli</taxon>
        <taxon>Bacillales</taxon>
        <taxon>Paenibacillaceae</taxon>
        <taxon>Paenibacillus</taxon>
    </lineage>
</organism>
<evidence type="ECO:0000313" key="4">
    <source>
        <dbReference type="Proteomes" id="UP000460318"/>
    </source>
</evidence>
<dbReference type="Pfam" id="PF12010">
    <property type="entry name" value="DUF3502"/>
    <property type="match status" value="1"/>
</dbReference>
<accession>A0A7X3INB7</accession>
<dbReference type="Gene3D" id="3.40.190.10">
    <property type="entry name" value="Periplasmic binding protein-like II"/>
    <property type="match status" value="2"/>
</dbReference>
<evidence type="ECO:0000313" key="3">
    <source>
        <dbReference type="EMBL" id="MWV47112.1"/>
    </source>
</evidence>
<dbReference type="RefSeq" id="WP_160500706.1">
    <property type="nucleotide sequence ID" value="NZ_WUBI01000006.1"/>
</dbReference>
<dbReference type="InterPro" id="IPR006059">
    <property type="entry name" value="SBP"/>
</dbReference>
<proteinExistence type="predicted"/>
<keyword evidence="4" id="KW-1185">Reference proteome</keyword>
<evidence type="ECO:0000259" key="2">
    <source>
        <dbReference type="Pfam" id="PF12010"/>
    </source>
</evidence>
<feature type="chain" id="PRO_5039307447" evidence="1">
    <location>
        <begin position="22"/>
        <end position="489"/>
    </location>
</feature>
<dbReference type="PROSITE" id="PS51257">
    <property type="entry name" value="PROKAR_LIPOPROTEIN"/>
    <property type="match status" value="1"/>
</dbReference>
<comment type="caution">
    <text evidence="3">The sequence shown here is derived from an EMBL/GenBank/DDBJ whole genome shotgun (WGS) entry which is preliminary data.</text>
</comment>
<dbReference type="EMBL" id="WUBI01000006">
    <property type="protein sequence ID" value="MWV47112.1"/>
    <property type="molecule type" value="Genomic_DNA"/>
</dbReference>
<dbReference type="AlphaFoldDB" id="A0A7X3INB7"/>
<gene>
    <name evidence="3" type="ORF">GRF59_26295</name>
</gene>
<feature type="signal peptide" evidence="1">
    <location>
        <begin position="1"/>
        <end position="21"/>
    </location>
</feature>
<dbReference type="SUPFAM" id="SSF53850">
    <property type="entry name" value="Periplasmic binding protein-like II"/>
    <property type="match status" value="1"/>
</dbReference>
<evidence type="ECO:0000256" key="1">
    <source>
        <dbReference type="SAM" id="SignalP"/>
    </source>
</evidence>
<dbReference type="Proteomes" id="UP000460318">
    <property type="component" value="Unassembled WGS sequence"/>
</dbReference>
<dbReference type="InterPro" id="IPR022627">
    <property type="entry name" value="DUF3502"/>
</dbReference>
<dbReference type="PANTHER" id="PTHR43649">
    <property type="entry name" value="ARABINOSE-BINDING PROTEIN-RELATED"/>
    <property type="match status" value="1"/>
</dbReference>
<name>A0A7X3INB7_9BACL</name>
<reference evidence="3 4" key="1">
    <citation type="submission" date="2019-12" db="EMBL/GenBank/DDBJ databases">
        <title>Paenibacillus sp. nov., an endophytic bacterium isolated from the stem of Dendrobium.</title>
        <authorList>
            <person name="Zhao R."/>
        </authorList>
    </citation>
    <scope>NUCLEOTIDE SEQUENCE [LARGE SCALE GENOMIC DNA]</scope>
    <source>
        <strain evidence="3 4">HJL G12</strain>
    </source>
</reference>
<sequence>MKARKMLILLVLLLASVSVMAGCSGSGSDKKEGAAKLETVTIMYPGERSDRMDEFLKNEFAEKMATDLGLKVEVTFVPWAQYWEQKDIMMAANEPIDLYWDGLPDLSTIVNKKQAMVLDDLIEKYGQDMLKVLPKEQLQGATIDGKIYGIPSAYAPSSAMYQLVTVRQDILEAVGMSDIKTADDLKEFATKAKAKFPQMKGPADIVFKPLTRYFADEQYNWIAVEDLVVFGEDSKKAYSYYETDAFQKVAKFNREMYKAGLYTEDLTIKYNERDSRMQTGLYLWVEGSVGKEMEISNAIKANAPDARLKTYLLAEDKPRYITAAGGEVLGIPVKAPNPEGAMKFINWIYKSKENYLFALYGVEGKDYEMVDGRINKLTPSEFFYEWMFRNQNYQLFAPDVAQESIDKYKSWDDQAVRSASIGFRFNNEKVKSIETALKEVAGKDMAAIRSGFLDFDKEYPKAIQKLKKAGIDEYVAEIQRQLDEFMASK</sequence>
<feature type="domain" description="DUF3502" evidence="2">
    <location>
        <begin position="421"/>
        <end position="486"/>
    </location>
</feature>
<keyword evidence="1" id="KW-0732">Signal</keyword>
<dbReference type="InterPro" id="IPR050490">
    <property type="entry name" value="Bact_solute-bd_prot1"/>
</dbReference>